<dbReference type="EMBL" id="JAUSUC010000048">
    <property type="protein sequence ID" value="MDQ0216416.1"/>
    <property type="molecule type" value="Genomic_DNA"/>
</dbReference>
<dbReference type="NCBIfam" id="TIGR00317">
    <property type="entry name" value="cobS"/>
    <property type="match status" value="1"/>
</dbReference>
<keyword evidence="7 19" id="KW-1003">Cell membrane</keyword>
<accession>A0AAJ1T4E2</accession>
<dbReference type="GO" id="GO:0005886">
    <property type="term" value="C:plasma membrane"/>
    <property type="evidence" value="ECO:0007669"/>
    <property type="project" value="UniProtKB-SubCell"/>
</dbReference>
<comment type="subcellular location">
    <subcellularLocation>
        <location evidence="2 19">Cell membrane</location>
        <topology evidence="2 19">Multi-pass membrane protein</topology>
    </subcellularLocation>
</comment>
<evidence type="ECO:0000256" key="9">
    <source>
        <dbReference type="ARBA" id="ARBA00022679"/>
    </source>
</evidence>
<dbReference type="Pfam" id="PF02654">
    <property type="entry name" value="CobS"/>
    <property type="match status" value="1"/>
</dbReference>
<dbReference type="GO" id="GO:0008818">
    <property type="term" value="F:cobalamin 5'-phosphate synthase activity"/>
    <property type="evidence" value="ECO:0007669"/>
    <property type="project" value="UniProtKB-UniRule"/>
</dbReference>
<evidence type="ECO:0000256" key="10">
    <source>
        <dbReference type="ARBA" id="ARBA00022692"/>
    </source>
</evidence>
<dbReference type="GO" id="GO:0051073">
    <property type="term" value="F:adenosylcobinamide-GDP ribazoletransferase activity"/>
    <property type="evidence" value="ECO:0007669"/>
    <property type="project" value="UniProtKB-UniRule"/>
</dbReference>
<evidence type="ECO:0000256" key="19">
    <source>
        <dbReference type="HAMAP-Rule" id="MF_00719"/>
    </source>
</evidence>
<comment type="similarity">
    <text evidence="4 19">Belongs to the CobS family.</text>
</comment>
<keyword evidence="13 19" id="KW-0472">Membrane</keyword>
<comment type="cofactor">
    <cofactor evidence="1 19">
        <name>Mg(2+)</name>
        <dbReference type="ChEBI" id="CHEBI:18420"/>
    </cofactor>
</comment>
<comment type="function">
    <text evidence="14 19">Joins adenosylcobinamide-GDP and alpha-ribazole to generate adenosylcobalamin (Ado-cobalamin). Also synthesizes adenosylcobalamin 5'-phosphate from adenosylcobinamide-GDP and alpha-ribazole 5'-phosphate.</text>
</comment>
<keyword evidence="21" id="KW-1185">Reference proteome</keyword>
<evidence type="ECO:0000256" key="18">
    <source>
        <dbReference type="ARBA" id="ARBA00049504"/>
    </source>
</evidence>
<keyword evidence="12 19" id="KW-1133">Transmembrane helix</keyword>
<keyword evidence="8 19" id="KW-0169">Cobalamin biosynthesis</keyword>
<evidence type="ECO:0000256" key="11">
    <source>
        <dbReference type="ARBA" id="ARBA00022842"/>
    </source>
</evidence>
<dbReference type="RefSeq" id="WP_307258448.1">
    <property type="nucleotide sequence ID" value="NZ_JAUSUC010000048.1"/>
</dbReference>
<feature type="transmembrane region" description="Helical" evidence="19">
    <location>
        <begin position="38"/>
        <end position="56"/>
    </location>
</feature>
<keyword evidence="11 19" id="KW-0460">Magnesium</keyword>
<evidence type="ECO:0000256" key="1">
    <source>
        <dbReference type="ARBA" id="ARBA00001946"/>
    </source>
</evidence>
<feature type="transmembrane region" description="Helical" evidence="19">
    <location>
        <begin position="143"/>
        <end position="163"/>
    </location>
</feature>
<keyword evidence="9 19" id="KW-0808">Transferase</keyword>
<evidence type="ECO:0000256" key="2">
    <source>
        <dbReference type="ARBA" id="ARBA00004651"/>
    </source>
</evidence>
<dbReference type="PANTHER" id="PTHR34148:SF1">
    <property type="entry name" value="ADENOSYLCOBINAMIDE-GDP RIBAZOLETRANSFERASE"/>
    <property type="match status" value="1"/>
</dbReference>
<dbReference type="GO" id="GO:0009236">
    <property type="term" value="P:cobalamin biosynthetic process"/>
    <property type="evidence" value="ECO:0007669"/>
    <property type="project" value="UniProtKB-UniRule"/>
</dbReference>
<dbReference type="EC" id="2.7.8.26" evidence="5 19"/>
<dbReference type="HAMAP" id="MF_00719">
    <property type="entry name" value="CobS"/>
    <property type="match status" value="1"/>
</dbReference>
<protein>
    <recommendedName>
        <fullName evidence="6 19">Adenosylcobinamide-GDP ribazoletransferase</fullName>
        <ecNumber evidence="5 19">2.7.8.26</ecNumber>
    </recommendedName>
    <alternativeName>
        <fullName evidence="16 19">Cobalamin synthase</fullName>
    </alternativeName>
    <alternativeName>
        <fullName evidence="15 19">Cobalamin-5'-phosphate synthase</fullName>
    </alternativeName>
</protein>
<name>A0AAJ1T4E2_9BACI</name>
<dbReference type="PANTHER" id="PTHR34148">
    <property type="entry name" value="ADENOSYLCOBINAMIDE-GDP RIBAZOLETRANSFERASE"/>
    <property type="match status" value="1"/>
</dbReference>
<evidence type="ECO:0000256" key="4">
    <source>
        <dbReference type="ARBA" id="ARBA00010561"/>
    </source>
</evidence>
<gene>
    <name evidence="19" type="primary">cobS</name>
    <name evidence="20" type="ORF">J2S13_002875</name>
</gene>
<evidence type="ECO:0000256" key="12">
    <source>
        <dbReference type="ARBA" id="ARBA00022989"/>
    </source>
</evidence>
<evidence type="ECO:0000256" key="5">
    <source>
        <dbReference type="ARBA" id="ARBA00013200"/>
    </source>
</evidence>
<evidence type="ECO:0000313" key="20">
    <source>
        <dbReference type="EMBL" id="MDQ0216416.1"/>
    </source>
</evidence>
<comment type="pathway">
    <text evidence="3 19">Cofactor biosynthesis; adenosylcobalamin biosynthesis; adenosylcobalamin from cob(II)yrinate a,c-diamide: step 7/7.</text>
</comment>
<sequence length="263" mass="30110">MRAYIKGLLLTIQFFSIVPIRRELPMDAFHLGRAFRTFPFFGLVKGAIYGSVFWALTEFSPLSTVAIAFIIWILTIIVTGGLHLDGWMDVSDAYFSYRDREKRLEIMTDSRIGAFGVLSIIVFLASRFLFIYELTNHISEFTFLYIMLIPFFSKICMGLLLALEPSAKQSGIAHYFKKGVDRTLPIVYAGYLLLVGVMVYLISQEIMVYVVFLLMTLLFWAFARKKTKQHFGGITGDLLGASIEGTENLLWMILWLWHYIAMG</sequence>
<comment type="caution">
    <text evidence="20">The sequence shown here is derived from an EMBL/GenBank/DDBJ whole genome shotgun (WGS) entry which is preliminary data.</text>
</comment>
<evidence type="ECO:0000256" key="16">
    <source>
        <dbReference type="ARBA" id="ARBA00032853"/>
    </source>
</evidence>
<feature type="transmembrane region" description="Helical" evidence="19">
    <location>
        <begin position="112"/>
        <end position="131"/>
    </location>
</feature>
<proteinExistence type="inferred from homology"/>
<keyword evidence="10 19" id="KW-0812">Transmembrane</keyword>
<feature type="transmembrane region" description="Helical" evidence="19">
    <location>
        <begin position="183"/>
        <end position="200"/>
    </location>
</feature>
<evidence type="ECO:0000256" key="15">
    <source>
        <dbReference type="ARBA" id="ARBA00032605"/>
    </source>
</evidence>
<comment type="catalytic activity">
    <reaction evidence="17 19">
        <text>alpha-ribazole + adenosylcob(III)inamide-GDP = adenosylcob(III)alamin + GMP + H(+)</text>
        <dbReference type="Rhea" id="RHEA:16049"/>
        <dbReference type="ChEBI" id="CHEBI:10329"/>
        <dbReference type="ChEBI" id="CHEBI:15378"/>
        <dbReference type="ChEBI" id="CHEBI:18408"/>
        <dbReference type="ChEBI" id="CHEBI:58115"/>
        <dbReference type="ChEBI" id="CHEBI:60487"/>
        <dbReference type="EC" id="2.7.8.26"/>
    </reaction>
</comment>
<evidence type="ECO:0000256" key="3">
    <source>
        <dbReference type="ARBA" id="ARBA00004663"/>
    </source>
</evidence>
<dbReference type="AlphaFoldDB" id="A0AAJ1T4E2"/>
<dbReference type="Proteomes" id="UP001237207">
    <property type="component" value="Unassembled WGS sequence"/>
</dbReference>
<organism evidence="20 21">
    <name type="scientific">Oikeobacillus pervagus</name>
    <dbReference type="NCBI Taxonomy" id="1325931"/>
    <lineage>
        <taxon>Bacteria</taxon>
        <taxon>Bacillati</taxon>
        <taxon>Bacillota</taxon>
        <taxon>Bacilli</taxon>
        <taxon>Bacillales</taxon>
        <taxon>Bacillaceae</taxon>
        <taxon>Oikeobacillus</taxon>
    </lineage>
</organism>
<evidence type="ECO:0000256" key="13">
    <source>
        <dbReference type="ARBA" id="ARBA00023136"/>
    </source>
</evidence>
<evidence type="ECO:0000313" key="21">
    <source>
        <dbReference type="Proteomes" id="UP001237207"/>
    </source>
</evidence>
<comment type="catalytic activity">
    <reaction evidence="18 19">
        <text>alpha-ribazole 5'-phosphate + adenosylcob(III)inamide-GDP = adenosylcob(III)alamin 5'-phosphate + GMP + H(+)</text>
        <dbReference type="Rhea" id="RHEA:23560"/>
        <dbReference type="ChEBI" id="CHEBI:15378"/>
        <dbReference type="ChEBI" id="CHEBI:57918"/>
        <dbReference type="ChEBI" id="CHEBI:58115"/>
        <dbReference type="ChEBI" id="CHEBI:60487"/>
        <dbReference type="ChEBI" id="CHEBI:60493"/>
        <dbReference type="EC" id="2.7.8.26"/>
    </reaction>
</comment>
<reference evidence="20" key="1">
    <citation type="submission" date="2023-07" db="EMBL/GenBank/DDBJ databases">
        <title>Genomic Encyclopedia of Type Strains, Phase IV (KMG-IV): sequencing the most valuable type-strain genomes for metagenomic binning, comparative biology and taxonomic classification.</title>
        <authorList>
            <person name="Goeker M."/>
        </authorList>
    </citation>
    <scope>NUCLEOTIDE SEQUENCE</scope>
    <source>
        <strain evidence="20">DSM 23947</strain>
    </source>
</reference>
<evidence type="ECO:0000256" key="14">
    <source>
        <dbReference type="ARBA" id="ARBA00025228"/>
    </source>
</evidence>
<evidence type="ECO:0000256" key="6">
    <source>
        <dbReference type="ARBA" id="ARBA00015850"/>
    </source>
</evidence>
<dbReference type="InterPro" id="IPR003805">
    <property type="entry name" value="CobS"/>
</dbReference>
<evidence type="ECO:0000256" key="17">
    <source>
        <dbReference type="ARBA" id="ARBA00048623"/>
    </source>
</evidence>
<evidence type="ECO:0000256" key="7">
    <source>
        <dbReference type="ARBA" id="ARBA00022475"/>
    </source>
</evidence>
<evidence type="ECO:0000256" key="8">
    <source>
        <dbReference type="ARBA" id="ARBA00022573"/>
    </source>
</evidence>
<feature type="transmembrane region" description="Helical" evidence="19">
    <location>
        <begin position="62"/>
        <end position="84"/>
    </location>
</feature>
<feature type="transmembrane region" description="Helical" evidence="19">
    <location>
        <begin position="206"/>
        <end position="223"/>
    </location>
</feature>